<proteinExistence type="predicted"/>
<evidence type="ECO:0000313" key="4">
    <source>
        <dbReference type="Proteomes" id="UP001057877"/>
    </source>
</evidence>
<evidence type="ECO:0000256" key="1">
    <source>
        <dbReference type="SAM" id="MobiDB-lite"/>
    </source>
</evidence>
<protein>
    <submittedName>
        <fullName evidence="3">Extracellular solute-binding protein</fullName>
    </submittedName>
</protein>
<evidence type="ECO:0000313" key="3">
    <source>
        <dbReference type="EMBL" id="UVI31997.1"/>
    </source>
</evidence>
<keyword evidence="4" id="KW-1185">Reference proteome</keyword>
<reference evidence="3" key="1">
    <citation type="submission" date="2022-01" db="EMBL/GenBank/DDBJ databases">
        <title>Paenibacillus spongiae sp. nov., isolated from marine sponge.</title>
        <authorList>
            <person name="Li Z."/>
            <person name="Zhang M."/>
        </authorList>
    </citation>
    <scope>NUCLEOTIDE SEQUENCE</scope>
    <source>
        <strain evidence="3">PHS-Z3</strain>
    </source>
</reference>
<dbReference type="Pfam" id="PF01547">
    <property type="entry name" value="SBP_bac_1"/>
    <property type="match status" value="1"/>
</dbReference>
<feature type="signal peptide" evidence="2">
    <location>
        <begin position="1"/>
        <end position="20"/>
    </location>
</feature>
<name>A0ABY5SDG4_9BACL</name>
<dbReference type="PANTHER" id="PTHR43649">
    <property type="entry name" value="ARABINOSE-BINDING PROTEIN-RELATED"/>
    <property type="match status" value="1"/>
</dbReference>
<dbReference type="Gene3D" id="3.40.190.10">
    <property type="entry name" value="Periplasmic binding protein-like II"/>
    <property type="match status" value="2"/>
</dbReference>
<dbReference type="PROSITE" id="PS51257">
    <property type="entry name" value="PROKAR_LIPOPROTEIN"/>
    <property type="match status" value="1"/>
</dbReference>
<dbReference type="EMBL" id="CP091430">
    <property type="protein sequence ID" value="UVI31997.1"/>
    <property type="molecule type" value="Genomic_DNA"/>
</dbReference>
<feature type="region of interest" description="Disordered" evidence="1">
    <location>
        <begin position="28"/>
        <end position="64"/>
    </location>
</feature>
<dbReference type="PANTHER" id="PTHR43649:SF12">
    <property type="entry name" value="DIACETYLCHITOBIOSE BINDING PROTEIN DASA"/>
    <property type="match status" value="1"/>
</dbReference>
<evidence type="ECO:0000256" key="2">
    <source>
        <dbReference type="SAM" id="SignalP"/>
    </source>
</evidence>
<dbReference type="SUPFAM" id="SSF53850">
    <property type="entry name" value="Periplasmic binding protein-like II"/>
    <property type="match status" value="1"/>
</dbReference>
<gene>
    <name evidence="3" type="ORF">L1F29_09355</name>
</gene>
<accession>A0ABY5SDG4</accession>
<dbReference type="RefSeq" id="WP_258388057.1">
    <property type="nucleotide sequence ID" value="NZ_CP091430.1"/>
</dbReference>
<feature type="chain" id="PRO_5046879858" evidence="2">
    <location>
        <begin position="21"/>
        <end position="544"/>
    </location>
</feature>
<dbReference type="InterPro" id="IPR050490">
    <property type="entry name" value="Bact_solute-bd_prot1"/>
</dbReference>
<dbReference type="Proteomes" id="UP001057877">
    <property type="component" value="Chromosome"/>
</dbReference>
<keyword evidence="2" id="KW-0732">Signal</keyword>
<dbReference type="InterPro" id="IPR006059">
    <property type="entry name" value="SBP"/>
</dbReference>
<sequence length="544" mass="60137">MNNNVKAVSVAAAVVFMVLAAVGCSSNGGNSSKQGEGGGSKESAKKPVISQSIYDRGSVPPEEGTIEKNRWTDWINENGPATVKFTAIPRWESAAKFNTLFASGSAPDLIFEYDTNYRNQLYNQKQLLPLDDLIANNSTEYKELLEQNPVLRKIGTKPDGKLYEFGRINGLATNHVLYVRADWLKKLNLDVPKTTDDLYKVIKAFTEQDPDGNGKKDTFGYSLSFVTGMITDSMFQNVTWVVENGNLIHDWDRLKAATVFKKKLYDDGLIDKDYLADKNGEKAKQDFINGKLGFYGANGGGGLPLLEALRKNDSNSQMIPIELPESQFGQFSPVIGNPVQMTAVINASAKDPVAVMKHIDFLVSEITQKTLRNGTEGTYWRNVANECPEVIVDKDRQTKELGYLGDFAMLNSSTTFGKCATYASTLDPSKPLEKEYLDIIDMAKKAYLDPARPIAEITHGEHMPGLPQDLGLIVTNANKTISDTINKAIVSGASYTSEQAIADAKSTWEKSGGKQVDDWYAKWYAENKGKAFLKEDMYKMPIIQ</sequence>
<organism evidence="3 4">
    <name type="scientific">Paenibacillus spongiae</name>
    <dbReference type="NCBI Taxonomy" id="2909671"/>
    <lineage>
        <taxon>Bacteria</taxon>
        <taxon>Bacillati</taxon>
        <taxon>Bacillota</taxon>
        <taxon>Bacilli</taxon>
        <taxon>Bacillales</taxon>
        <taxon>Paenibacillaceae</taxon>
        <taxon>Paenibacillus</taxon>
    </lineage>
</organism>